<dbReference type="AlphaFoldDB" id="A0A0R3Q8E0"/>
<sequence length="37" mass="4280">MELLKTLEDPTLRIVHKAASQMVNSYISIPELLKLFH</sequence>
<organism evidence="3">
    <name type="scientific">Brugia timori</name>
    <dbReference type="NCBI Taxonomy" id="42155"/>
    <lineage>
        <taxon>Eukaryota</taxon>
        <taxon>Metazoa</taxon>
        <taxon>Ecdysozoa</taxon>
        <taxon>Nematoda</taxon>
        <taxon>Chromadorea</taxon>
        <taxon>Rhabditida</taxon>
        <taxon>Spirurina</taxon>
        <taxon>Spiruromorpha</taxon>
        <taxon>Filarioidea</taxon>
        <taxon>Onchocercidae</taxon>
        <taxon>Brugia</taxon>
    </lineage>
</organism>
<proteinExistence type="predicted"/>
<dbReference type="EMBL" id="UZAG01001470">
    <property type="protein sequence ID" value="VDO11370.1"/>
    <property type="molecule type" value="Genomic_DNA"/>
</dbReference>
<name>A0A0R3Q8E0_9BILA</name>
<gene>
    <name evidence="1" type="ORF">BTMF_LOCUS1922</name>
</gene>
<dbReference type="Proteomes" id="UP000280834">
    <property type="component" value="Unassembled WGS sequence"/>
</dbReference>
<evidence type="ECO:0000313" key="2">
    <source>
        <dbReference type="Proteomes" id="UP000280834"/>
    </source>
</evidence>
<evidence type="ECO:0000313" key="3">
    <source>
        <dbReference type="WBParaSite" id="BTMF_0000259801-mRNA-1"/>
    </source>
</evidence>
<evidence type="ECO:0000313" key="1">
    <source>
        <dbReference type="EMBL" id="VDO11370.1"/>
    </source>
</evidence>
<protein>
    <submittedName>
        <fullName evidence="3">Transcriptional regulator</fullName>
    </submittedName>
</protein>
<dbReference type="WBParaSite" id="BTMF_0000259801-mRNA-1">
    <property type="protein sequence ID" value="BTMF_0000259801-mRNA-1"/>
    <property type="gene ID" value="BTMF_0000259801"/>
</dbReference>
<reference evidence="3" key="1">
    <citation type="submission" date="2017-02" db="UniProtKB">
        <authorList>
            <consortium name="WormBaseParasite"/>
        </authorList>
    </citation>
    <scope>IDENTIFICATION</scope>
</reference>
<accession>A0A0R3Q8E0</accession>
<keyword evidence="2" id="KW-1185">Reference proteome</keyword>
<reference evidence="1 2" key="2">
    <citation type="submission" date="2018-11" db="EMBL/GenBank/DDBJ databases">
        <authorList>
            <consortium name="Pathogen Informatics"/>
        </authorList>
    </citation>
    <scope>NUCLEOTIDE SEQUENCE [LARGE SCALE GENOMIC DNA]</scope>
</reference>